<evidence type="ECO:0000313" key="4">
    <source>
        <dbReference type="Proteomes" id="UP001482513"/>
    </source>
</evidence>
<dbReference type="SMART" id="SM00450">
    <property type="entry name" value="RHOD"/>
    <property type="match status" value="1"/>
</dbReference>
<dbReference type="PROSITE" id="PS50206">
    <property type="entry name" value="RHODANESE_3"/>
    <property type="match status" value="1"/>
</dbReference>
<dbReference type="PANTHER" id="PTHR43268:SF3">
    <property type="entry name" value="RHODANESE-LIKE DOMAIN-CONTAINING PROTEIN 7-RELATED"/>
    <property type="match status" value="1"/>
</dbReference>
<keyword evidence="1" id="KW-0560">Oxidoreductase</keyword>
<evidence type="ECO:0000313" key="3">
    <source>
        <dbReference type="EMBL" id="MEP0947936.1"/>
    </source>
</evidence>
<accession>A0ABV0K591</accession>
<dbReference type="Gene3D" id="3.40.250.10">
    <property type="entry name" value="Rhodanese-like domain"/>
    <property type="match status" value="1"/>
</dbReference>
<evidence type="ECO:0000256" key="1">
    <source>
        <dbReference type="HAMAP-Rule" id="MF_00469"/>
    </source>
</evidence>
<comment type="catalytic activity">
    <reaction evidence="1">
        <text>uridine(34) in tRNA + AH2 + O2 = 5-hydroxyuridine(34) in tRNA + A + H2O</text>
        <dbReference type="Rhea" id="RHEA:64224"/>
        <dbReference type="Rhea" id="RHEA-COMP:11727"/>
        <dbReference type="Rhea" id="RHEA-COMP:13381"/>
        <dbReference type="ChEBI" id="CHEBI:13193"/>
        <dbReference type="ChEBI" id="CHEBI:15377"/>
        <dbReference type="ChEBI" id="CHEBI:15379"/>
        <dbReference type="ChEBI" id="CHEBI:17499"/>
        <dbReference type="ChEBI" id="CHEBI:65315"/>
        <dbReference type="ChEBI" id="CHEBI:136877"/>
    </reaction>
</comment>
<dbReference type="InterPro" id="IPR001763">
    <property type="entry name" value="Rhodanese-like_dom"/>
</dbReference>
<dbReference type="EC" id="1.14.-.-" evidence="1"/>
<dbReference type="Pfam" id="PF17773">
    <property type="entry name" value="UPF0176_N"/>
    <property type="match status" value="1"/>
</dbReference>
<dbReference type="Proteomes" id="UP001482513">
    <property type="component" value="Unassembled WGS sequence"/>
</dbReference>
<keyword evidence="1" id="KW-0819">tRNA processing</keyword>
<comment type="similarity">
    <text evidence="1">Belongs to the TrhO family.</text>
</comment>
<keyword evidence="4" id="KW-1185">Reference proteome</keyword>
<evidence type="ECO:0000259" key="2">
    <source>
        <dbReference type="PROSITE" id="PS50206"/>
    </source>
</evidence>
<dbReference type="InterPro" id="IPR040503">
    <property type="entry name" value="TRHO_N"/>
</dbReference>
<comment type="function">
    <text evidence="1">Catalyzes oxygen-dependent 5-hydroxyuridine (ho5U) modification at position 34 in tRNAs.</text>
</comment>
<dbReference type="SUPFAM" id="SSF52821">
    <property type="entry name" value="Rhodanese/Cell cycle control phosphatase"/>
    <property type="match status" value="1"/>
</dbReference>
<dbReference type="HAMAP" id="MF_00469">
    <property type="entry name" value="TrhO"/>
    <property type="match status" value="1"/>
</dbReference>
<reference evidence="3 4" key="1">
    <citation type="submission" date="2022-04" db="EMBL/GenBank/DDBJ databases">
        <title>Positive selection, recombination, and allopatry shape intraspecific diversity of widespread and dominant cyanobacteria.</title>
        <authorList>
            <person name="Wei J."/>
            <person name="Shu W."/>
            <person name="Hu C."/>
        </authorList>
    </citation>
    <scope>NUCLEOTIDE SEQUENCE [LARGE SCALE GENOMIC DNA]</scope>
    <source>
        <strain evidence="3 4">DQ-A4</strain>
    </source>
</reference>
<sequence length="289" mass="32317">MDWAIATFYKFVTLSEPAALRRELLELCQSWGLRGTILLASEGLNATVAGDRQNIDTLLTWLHNHPEIGPFSHQESITAAPPFERMKVKLKREIVTLGHPDVNPAKQEVGTYIEPQAWNQLITDPDVVLIDARNNFEVELGTFKGAVNPQTHAFRELPSYVDNHLDPAQHKKVAMFCTGGIRCEKATAYLLEQGFEQVYHLQGGILNYLKSVPTADSLWQGDCFVFDERVAVDHRLQPSEYDLCLGCGHPVGAAEKASPHYEAGISCPHCYAALTPAKRARLEARQRDR</sequence>
<dbReference type="RefSeq" id="WP_190700665.1">
    <property type="nucleotide sequence ID" value="NZ_JAMPKX010000005.1"/>
</dbReference>
<dbReference type="Pfam" id="PF00581">
    <property type="entry name" value="Rhodanese"/>
    <property type="match status" value="1"/>
</dbReference>
<dbReference type="InterPro" id="IPR020936">
    <property type="entry name" value="TrhO"/>
</dbReference>
<comment type="caution">
    <text evidence="3">The sequence shown here is derived from an EMBL/GenBank/DDBJ whole genome shotgun (WGS) entry which is preliminary data.</text>
</comment>
<dbReference type="PANTHER" id="PTHR43268">
    <property type="entry name" value="THIOSULFATE SULFURTRANSFERASE/RHODANESE-LIKE DOMAIN-CONTAINING PROTEIN 2"/>
    <property type="match status" value="1"/>
</dbReference>
<proteinExistence type="inferred from homology"/>
<dbReference type="CDD" id="cd01518">
    <property type="entry name" value="RHOD_YceA"/>
    <property type="match status" value="1"/>
</dbReference>
<gene>
    <name evidence="1" type="primary">trhO</name>
    <name evidence="3" type="ORF">NC992_13715</name>
</gene>
<dbReference type="NCBIfam" id="NF001136">
    <property type="entry name" value="PRK00142.1-4"/>
    <property type="match status" value="1"/>
</dbReference>
<dbReference type="EMBL" id="JAMPKX010000005">
    <property type="protein sequence ID" value="MEP0947936.1"/>
    <property type="molecule type" value="Genomic_DNA"/>
</dbReference>
<protein>
    <recommendedName>
        <fullName evidence="1">tRNA uridine(34) hydroxylase</fullName>
        <ecNumber evidence="1">1.14.-.-</ecNumber>
    </recommendedName>
    <alternativeName>
        <fullName evidence="1">tRNA hydroxylation protein O</fullName>
    </alternativeName>
</protein>
<organism evidence="3 4">
    <name type="scientific">Leptolyngbya subtilissima DQ-A4</name>
    <dbReference type="NCBI Taxonomy" id="2933933"/>
    <lineage>
        <taxon>Bacteria</taxon>
        <taxon>Bacillati</taxon>
        <taxon>Cyanobacteriota</taxon>
        <taxon>Cyanophyceae</taxon>
        <taxon>Leptolyngbyales</taxon>
        <taxon>Leptolyngbyaceae</taxon>
        <taxon>Leptolyngbya group</taxon>
        <taxon>Leptolyngbya</taxon>
    </lineage>
</organism>
<name>A0ABV0K591_9CYAN</name>
<dbReference type="InterPro" id="IPR036873">
    <property type="entry name" value="Rhodanese-like_dom_sf"/>
</dbReference>
<dbReference type="Gene3D" id="3.30.70.100">
    <property type="match status" value="1"/>
</dbReference>
<feature type="domain" description="Rhodanese" evidence="2">
    <location>
        <begin position="123"/>
        <end position="217"/>
    </location>
</feature>